<feature type="domain" description="Beta-Casp" evidence="4">
    <location>
        <begin position="254"/>
        <end position="379"/>
    </location>
</feature>
<dbReference type="InterPro" id="IPR036866">
    <property type="entry name" value="RibonucZ/Hydroxyglut_hydro"/>
</dbReference>
<dbReference type="InterPro" id="IPR011108">
    <property type="entry name" value="RMMBL"/>
</dbReference>
<dbReference type="PANTHER" id="PTHR11203:SF37">
    <property type="entry name" value="INTEGRATOR COMPLEX SUBUNIT 11"/>
    <property type="match status" value="1"/>
</dbReference>
<dbReference type="RefSeq" id="WP_044666088.1">
    <property type="nucleotide sequence ID" value="NZ_CDRZ01000281.1"/>
</dbReference>
<dbReference type="InterPro" id="IPR022712">
    <property type="entry name" value="Beta_Casp"/>
</dbReference>
<gene>
    <name evidence="5" type="ORF">SSCH_800002</name>
</gene>
<dbReference type="PANTHER" id="PTHR11203">
    <property type="entry name" value="CLEAVAGE AND POLYADENYLATION SPECIFICITY FACTOR FAMILY MEMBER"/>
    <property type="match status" value="1"/>
</dbReference>
<dbReference type="Gene3D" id="3.60.15.10">
    <property type="entry name" value="Ribonuclease Z/Hydroxyacylglutathione hydrolase-like"/>
    <property type="match status" value="1"/>
</dbReference>
<dbReference type="Gene3D" id="3.40.50.10890">
    <property type="match status" value="1"/>
</dbReference>
<dbReference type="AlphaFoldDB" id="A0A0B7MQP9"/>
<organism evidence="5 6">
    <name type="scientific">Syntrophaceticus schinkii</name>
    <dbReference type="NCBI Taxonomy" id="499207"/>
    <lineage>
        <taxon>Bacteria</taxon>
        <taxon>Bacillati</taxon>
        <taxon>Bacillota</taxon>
        <taxon>Clostridia</taxon>
        <taxon>Thermoanaerobacterales</taxon>
        <taxon>Thermoanaerobacterales Family III. Incertae Sedis</taxon>
        <taxon>Syntrophaceticus</taxon>
    </lineage>
</organism>
<dbReference type="SMART" id="SM01027">
    <property type="entry name" value="Beta-Casp"/>
    <property type="match status" value="1"/>
</dbReference>
<dbReference type="Pfam" id="PF00753">
    <property type="entry name" value="Lactamase_B"/>
    <property type="match status" value="1"/>
</dbReference>
<proteinExistence type="predicted"/>
<evidence type="ECO:0000259" key="4">
    <source>
        <dbReference type="SMART" id="SM01027"/>
    </source>
</evidence>
<dbReference type="SMART" id="SM00849">
    <property type="entry name" value="Lactamase_B"/>
    <property type="match status" value="1"/>
</dbReference>
<keyword evidence="5" id="KW-0269">Exonuclease</keyword>
<name>A0A0B7MQP9_9FIRM</name>
<evidence type="ECO:0000313" key="5">
    <source>
        <dbReference type="EMBL" id="CEO90311.1"/>
    </source>
</evidence>
<accession>A0A0B7MQP9</accession>
<feature type="coiled-coil region" evidence="2">
    <location>
        <begin position="486"/>
        <end position="530"/>
    </location>
</feature>
<dbReference type="GO" id="GO:0004527">
    <property type="term" value="F:exonuclease activity"/>
    <property type="evidence" value="ECO:0007669"/>
    <property type="project" value="UniProtKB-KW"/>
</dbReference>
<reference evidence="6" key="1">
    <citation type="submission" date="2015-01" db="EMBL/GenBank/DDBJ databases">
        <authorList>
            <person name="Manzoor Shahid"/>
            <person name="Zubair Saima"/>
        </authorList>
    </citation>
    <scope>NUCLEOTIDE SEQUENCE [LARGE SCALE GENOMIC DNA]</scope>
    <source>
        <strain evidence="6">Sp3</strain>
    </source>
</reference>
<sequence>MAKLTFRGGAGTVTGSCYLLETDNLRLLVDSGMFQGKKELRTLNYRTPLVPLNSIDYILLTHAHIDHSGLIPRFYKNGFRGKVLATRATVELCEVMLPDSGHIQELDAEWRNRKAERRGERPRPPLYTAADAISCLQSFQPVSYGEDVQLDEQVRVRFLDAGHILGSAIIEAWVKEGDQEIKIVFSGDLGNSGISIVRDPFQVTAADYLLIESTYGNRLHKSLNDQSEQIKEIILETIPKGGNVVIPAFAVGRTQQILYTLNGMVESGELPRIPVFIDSPLAVSATKIFRDCRECYNQETLWLLRKGDDPFYFPGLKCVRSADESRALNHYRGGAIIISASGMCDAGRIKHHLKHNLWRPESAVIFIGFQAEGTLGRRILDGTKKVKIMGELINVAAKIYSLQGFSAHADQAGLLNWVNGFTQKPRRVFIVHGEATESAALAELITKETGIATSIPKFSEEYLIKATQPEYMGVTEPLAAGAFDKRQQLLAAIGRLEQRISGLKKELLAEEYEDDEIRELDEAIQELEERVTL</sequence>
<dbReference type="InterPro" id="IPR050698">
    <property type="entry name" value="MBL"/>
</dbReference>
<dbReference type="InterPro" id="IPR001279">
    <property type="entry name" value="Metallo-B-lactamas"/>
</dbReference>
<dbReference type="OrthoDB" id="9803916at2"/>
<keyword evidence="6" id="KW-1185">Reference proteome</keyword>
<dbReference type="EMBL" id="CDRZ01000281">
    <property type="protein sequence ID" value="CEO90311.1"/>
    <property type="molecule type" value="Genomic_DNA"/>
</dbReference>
<protein>
    <submittedName>
        <fullName evidence="5">Putative exonuclease of the beta-lactamase fold involved in RNA processing</fullName>
    </submittedName>
</protein>
<keyword evidence="5" id="KW-0540">Nuclease</keyword>
<evidence type="ECO:0000256" key="2">
    <source>
        <dbReference type="SAM" id="Coils"/>
    </source>
</evidence>
<feature type="domain" description="Metallo-beta-lactamase" evidence="3">
    <location>
        <begin position="14"/>
        <end position="238"/>
    </location>
</feature>
<dbReference type="SUPFAM" id="SSF56281">
    <property type="entry name" value="Metallo-hydrolase/oxidoreductase"/>
    <property type="match status" value="1"/>
</dbReference>
<dbReference type="Pfam" id="PF10996">
    <property type="entry name" value="Beta-Casp"/>
    <property type="match status" value="1"/>
</dbReference>
<keyword evidence="2" id="KW-0175">Coiled coil</keyword>
<dbReference type="Pfam" id="PF07521">
    <property type="entry name" value="RMMBL"/>
    <property type="match status" value="1"/>
</dbReference>
<dbReference type="CDD" id="cd16295">
    <property type="entry name" value="TTHA0252-CPSF-like_MBL-fold"/>
    <property type="match status" value="1"/>
</dbReference>
<evidence type="ECO:0000256" key="1">
    <source>
        <dbReference type="ARBA" id="ARBA00022801"/>
    </source>
</evidence>
<keyword evidence="1" id="KW-0378">Hydrolase</keyword>
<dbReference type="Proteomes" id="UP000046155">
    <property type="component" value="Unassembled WGS sequence"/>
</dbReference>
<evidence type="ECO:0000259" key="3">
    <source>
        <dbReference type="SMART" id="SM00849"/>
    </source>
</evidence>
<dbReference type="GO" id="GO:0004521">
    <property type="term" value="F:RNA endonuclease activity"/>
    <property type="evidence" value="ECO:0007669"/>
    <property type="project" value="TreeGrafter"/>
</dbReference>
<evidence type="ECO:0000313" key="6">
    <source>
        <dbReference type="Proteomes" id="UP000046155"/>
    </source>
</evidence>